<evidence type="ECO:0000313" key="2">
    <source>
        <dbReference type="Proteomes" id="UP000625316"/>
    </source>
</evidence>
<evidence type="ECO:0000313" key="1">
    <source>
        <dbReference type="EMBL" id="MBE9029815.1"/>
    </source>
</evidence>
<keyword evidence="2" id="KW-1185">Reference proteome</keyword>
<dbReference type="EMBL" id="JADEXQ010000022">
    <property type="protein sequence ID" value="MBE9029815.1"/>
    <property type="molecule type" value="Genomic_DNA"/>
</dbReference>
<organism evidence="1 2">
    <name type="scientific">Romeriopsis navalis LEGE 11480</name>
    <dbReference type="NCBI Taxonomy" id="2777977"/>
    <lineage>
        <taxon>Bacteria</taxon>
        <taxon>Bacillati</taxon>
        <taxon>Cyanobacteriota</taxon>
        <taxon>Cyanophyceae</taxon>
        <taxon>Leptolyngbyales</taxon>
        <taxon>Leptolyngbyaceae</taxon>
        <taxon>Romeriopsis</taxon>
        <taxon>Romeriopsis navalis</taxon>
    </lineage>
</organism>
<accession>A0A928VNM4</accession>
<protein>
    <submittedName>
        <fullName evidence="1">Uncharacterized protein</fullName>
    </submittedName>
</protein>
<dbReference type="Proteomes" id="UP000625316">
    <property type="component" value="Unassembled WGS sequence"/>
</dbReference>
<proteinExistence type="predicted"/>
<dbReference type="AlphaFoldDB" id="A0A928VNM4"/>
<reference evidence="1" key="1">
    <citation type="submission" date="2020-10" db="EMBL/GenBank/DDBJ databases">
        <authorList>
            <person name="Castelo-Branco R."/>
            <person name="Eusebio N."/>
            <person name="Adriana R."/>
            <person name="Vieira A."/>
            <person name="Brugerolle De Fraissinette N."/>
            <person name="Rezende De Castro R."/>
            <person name="Schneider M.P."/>
            <person name="Vasconcelos V."/>
            <person name="Leao P.N."/>
        </authorList>
    </citation>
    <scope>NUCLEOTIDE SEQUENCE</scope>
    <source>
        <strain evidence="1">LEGE 11480</strain>
    </source>
</reference>
<dbReference type="RefSeq" id="WP_264324632.1">
    <property type="nucleotide sequence ID" value="NZ_JADEXQ010000022.1"/>
</dbReference>
<gene>
    <name evidence="1" type="ORF">IQ266_08750</name>
</gene>
<comment type="caution">
    <text evidence="1">The sequence shown here is derived from an EMBL/GenBank/DDBJ whole genome shotgun (WGS) entry which is preliminary data.</text>
</comment>
<name>A0A928VNM4_9CYAN</name>
<sequence>MLTQLTPQTVPPQVTLQNPNPVTPVALETVETIDELRQLDVTNLVAATAIYVKGYYTPGDHGGGTFIWQPQLVMAIDQDGDGQDEAVDDFGGTILAPATVTFPNQAGRWQRLFEGGTLHTLWFGIISNRNQGTDISARLNLAIKRAATLAYNDTSGGNTSFNPGLTLEIDPGRYEIQNTIHLPLPGTPGNGANGSGATDLVIAGHGERTQIFWTGNDATKSIVRLSNYKGSELRDLQIINLNTAKCIIELVNDLGGPTPTGLRLTRLLLTSYQHQGQFNGRAINFGVYFNSTGQEGDRNNDLVTLQDVRVTHANFAYVLTGFNCHDIIFQHCSMAENNVGLYANPAFFKWYNGFSTQNKYTDFYIPEAFNHAAIIGHNSEHSGRFLQVGICQGNVVAEKVRFESNVTIAGCAVAAAAGGLLTLRQCRMAAGDSMRIHYYAEGGYPYEFAATTGKNMRVEQCLLGYRKSFAYTADFIHDACGFIQFEIPPNDIDFTASSITLLNNHGFVSGQAVTIMSDNKMNLPRVVYLSLNPSNSNQAFFCRTYNDAVNQTNYLPLTNNIYNQPVRFSTLACPIYISESDWSIRVGSENSVEQPNSTGPLQAVMMMMPTFVGVKTINLPQYNNKVYNSAPSRVIHAENNIKLTQDYQAKVAILKQSRGPVLFTLSLGNNAHDSISFIYSTASWMNTSDYYILPVFFASSQTVSQSVQVLVKLRRTNNFYNVQFHETEFVIKCDNLPTEFHRSFAMGFSSIAGLETIGLDVERLNPTPVNITNSVNLSNTQLNPGALSAS</sequence>